<dbReference type="InterPro" id="IPR047142">
    <property type="entry name" value="OryJ/VirC-like"/>
</dbReference>
<dbReference type="EMBL" id="CP127295">
    <property type="protein sequence ID" value="WIY01092.1"/>
    <property type="molecule type" value="Genomic_DNA"/>
</dbReference>
<dbReference type="PANTHER" id="PTHR36156:SF2">
    <property type="entry name" value="CUPIN TYPE-2 DOMAIN-CONTAINING PROTEIN"/>
    <property type="match status" value="1"/>
</dbReference>
<dbReference type="CDD" id="cd02231">
    <property type="entry name" value="cupin_BLL6423-like"/>
    <property type="match status" value="1"/>
</dbReference>
<dbReference type="Gene3D" id="2.20.70.150">
    <property type="match status" value="1"/>
</dbReference>
<dbReference type="Proteomes" id="UP001239397">
    <property type="component" value="Chromosome"/>
</dbReference>
<evidence type="ECO:0000259" key="1">
    <source>
        <dbReference type="Pfam" id="PF07883"/>
    </source>
</evidence>
<dbReference type="Gene3D" id="2.60.120.10">
    <property type="entry name" value="Jelly Rolls"/>
    <property type="match status" value="1"/>
</dbReference>
<gene>
    <name evidence="2" type="ORF">QRX60_44855</name>
</gene>
<sequence length="155" mass="16636">MKPFRRIVTGHDKNGRAVFVEDATCPHALPVAGDVITLELWQHAGTPDNSGEYIDPVPPTASVPPPPGGSVLRIVEFPADPEIKPYLHRTASLDYCVVLSGQVFAVLDDDERLMTAGDVLVQRGTNHSWANRSDEPALVLFVLVDAAPLPGLPPG</sequence>
<reference evidence="2 3" key="1">
    <citation type="submission" date="2023-06" db="EMBL/GenBank/DDBJ databases">
        <authorList>
            <person name="Oyuntsetseg B."/>
            <person name="Kim S.B."/>
        </authorList>
    </citation>
    <scope>NUCLEOTIDE SEQUENCE [LARGE SCALE GENOMIC DNA]</scope>
    <source>
        <strain evidence="2 3">4-36</strain>
    </source>
</reference>
<name>A0A9Y2JPM3_9PSEU</name>
<proteinExistence type="predicted"/>
<feature type="domain" description="Cupin type-2" evidence="1">
    <location>
        <begin position="74"/>
        <end position="142"/>
    </location>
</feature>
<dbReference type="Pfam" id="PF07883">
    <property type="entry name" value="Cupin_2"/>
    <property type="match status" value="1"/>
</dbReference>
<protein>
    <submittedName>
        <fullName evidence="2">Cupin domain-containing protein</fullName>
    </submittedName>
</protein>
<dbReference type="InterPro" id="IPR013096">
    <property type="entry name" value="Cupin_2"/>
</dbReference>
<dbReference type="AlphaFoldDB" id="A0A9Y2JPM3"/>
<dbReference type="SUPFAM" id="SSF51182">
    <property type="entry name" value="RmlC-like cupins"/>
    <property type="match status" value="1"/>
</dbReference>
<accession>A0A9Y2JPM3</accession>
<dbReference type="InterPro" id="IPR011051">
    <property type="entry name" value="RmlC_Cupin_sf"/>
</dbReference>
<organism evidence="2 3">
    <name type="scientific">Amycolatopsis mongoliensis</name>
    <dbReference type="NCBI Taxonomy" id="715475"/>
    <lineage>
        <taxon>Bacteria</taxon>
        <taxon>Bacillati</taxon>
        <taxon>Actinomycetota</taxon>
        <taxon>Actinomycetes</taxon>
        <taxon>Pseudonocardiales</taxon>
        <taxon>Pseudonocardiaceae</taxon>
        <taxon>Amycolatopsis</taxon>
    </lineage>
</organism>
<dbReference type="KEGG" id="amog:QRX60_44855"/>
<dbReference type="RefSeq" id="WP_285997552.1">
    <property type="nucleotide sequence ID" value="NZ_CP127295.1"/>
</dbReference>
<keyword evidence="3" id="KW-1185">Reference proteome</keyword>
<dbReference type="PANTHER" id="PTHR36156">
    <property type="entry name" value="SLR2101 PROTEIN"/>
    <property type="match status" value="1"/>
</dbReference>
<dbReference type="InterPro" id="IPR014710">
    <property type="entry name" value="RmlC-like_jellyroll"/>
</dbReference>
<evidence type="ECO:0000313" key="3">
    <source>
        <dbReference type="Proteomes" id="UP001239397"/>
    </source>
</evidence>
<evidence type="ECO:0000313" key="2">
    <source>
        <dbReference type="EMBL" id="WIY01092.1"/>
    </source>
</evidence>